<accession>A0A821S4I7</accession>
<reference evidence="2" key="1">
    <citation type="submission" date="2021-02" db="EMBL/GenBank/DDBJ databases">
        <authorList>
            <person name="Nowell W R."/>
        </authorList>
    </citation>
    <scope>NUCLEOTIDE SEQUENCE</scope>
</reference>
<organism evidence="2 3">
    <name type="scientific">Rotaria socialis</name>
    <dbReference type="NCBI Taxonomy" id="392032"/>
    <lineage>
        <taxon>Eukaryota</taxon>
        <taxon>Metazoa</taxon>
        <taxon>Spiralia</taxon>
        <taxon>Gnathifera</taxon>
        <taxon>Rotifera</taxon>
        <taxon>Eurotatoria</taxon>
        <taxon>Bdelloidea</taxon>
        <taxon>Philodinida</taxon>
        <taxon>Philodinidae</taxon>
        <taxon>Rotaria</taxon>
    </lineage>
</organism>
<evidence type="ECO:0000256" key="1">
    <source>
        <dbReference type="SAM" id="Coils"/>
    </source>
</evidence>
<evidence type="ECO:0000313" key="2">
    <source>
        <dbReference type="EMBL" id="CAF4850903.1"/>
    </source>
</evidence>
<keyword evidence="3" id="KW-1185">Reference proteome</keyword>
<feature type="coiled-coil region" evidence="1">
    <location>
        <begin position="5"/>
        <end position="49"/>
    </location>
</feature>
<feature type="non-terminal residue" evidence="2">
    <location>
        <position position="1"/>
    </location>
</feature>
<comment type="caution">
    <text evidence="2">The sequence shown here is derived from an EMBL/GenBank/DDBJ whole genome shotgun (WGS) entry which is preliminary data.</text>
</comment>
<dbReference type="EMBL" id="CAJOBP010060900">
    <property type="protein sequence ID" value="CAF4850903.1"/>
    <property type="molecule type" value="Genomic_DNA"/>
</dbReference>
<sequence>QHKLNETLEEEKRIIITLKESLQIEQIARQQKEEEMQQLRGEVTRLKSDFEQRWSSQIKM</sequence>
<keyword evidence="1" id="KW-0175">Coiled coil</keyword>
<evidence type="ECO:0000313" key="3">
    <source>
        <dbReference type="Proteomes" id="UP000663873"/>
    </source>
</evidence>
<protein>
    <submittedName>
        <fullName evidence="2">Uncharacterized protein</fullName>
    </submittedName>
</protein>
<dbReference type="AlphaFoldDB" id="A0A821S4I7"/>
<name>A0A821S4I7_9BILA</name>
<dbReference type="Proteomes" id="UP000663873">
    <property type="component" value="Unassembled WGS sequence"/>
</dbReference>
<gene>
    <name evidence="2" type="ORF">UJA718_LOCUS43472</name>
</gene>
<feature type="non-terminal residue" evidence="2">
    <location>
        <position position="60"/>
    </location>
</feature>
<proteinExistence type="predicted"/>